<dbReference type="Gene3D" id="1.10.1660.10">
    <property type="match status" value="1"/>
</dbReference>
<dbReference type="GO" id="GO:0006355">
    <property type="term" value="P:regulation of DNA-templated transcription"/>
    <property type="evidence" value="ECO:0007669"/>
    <property type="project" value="InterPro"/>
</dbReference>
<dbReference type="NCBIfam" id="TIGR01764">
    <property type="entry name" value="excise"/>
    <property type="match status" value="1"/>
</dbReference>
<feature type="domain" description="HTH merR-type" evidence="1">
    <location>
        <begin position="15"/>
        <end position="63"/>
    </location>
</feature>
<evidence type="ECO:0000259" key="1">
    <source>
        <dbReference type="PROSITE" id="PS50937"/>
    </source>
</evidence>
<dbReference type="Proteomes" id="UP000627573">
    <property type="component" value="Unassembled WGS sequence"/>
</dbReference>
<sequence>MPEAGEVDFRNAPEMLTPKEVARLCGVTPKTIAQWAKAGKIGSIATIGGHRRYWKTEIDLLVRATKGEPSQVTSRSYPGATLP</sequence>
<name>A0A8I1D7G8_RHOER</name>
<accession>A0A8I1D7G8</accession>
<proteinExistence type="predicted"/>
<evidence type="ECO:0000313" key="2">
    <source>
        <dbReference type="EMBL" id="MBH5144076.1"/>
    </source>
</evidence>
<dbReference type="InterPro" id="IPR000551">
    <property type="entry name" value="MerR-type_HTH_dom"/>
</dbReference>
<keyword evidence="3" id="KW-1185">Reference proteome</keyword>
<comment type="caution">
    <text evidence="2">The sequence shown here is derived from an EMBL/GenBank/DDBJ whole genome shotgun (WGS) entry which is preliminary data.</text>
</comment>
<organism evidence="2 3">
    <name type="scientific">Rhodococcus erythropolis</name>
    <name type="common">Arthrobacter picolinophilus</name>
    <dbReference type="NCBI Taxonomy" id="1833"/>
    <lineage>
        <taxon>Bacteria</taxon>
        <taxon>Bacillati</taxon>
        <taxon>Actinomycetota</taxon>
        <taxon>Actinomycetes</taxon>
        <taxon>Mycobacteriales</taxon>
        <taxon>Nocardiaceae</taxon>
        <taxon>Rhodococcus</taxon>
        <taxon>Rhodococcus erythropolis group</taxon>
    </lineage>
</organism>
<dbReference type="InterPro" id="IPR010093">
    <property type="entry name" value="SinI_DNA-bd"/>
</dbReference>
<dbReference type="InterPro" id="IPR041657">
    <property type="entry name" value="HTH_17"/>
</dbReference>
<dbReference type="SUPFAM" id="SSF46955">
    <property type="entry name" value="Putative DNA-binding domain"/>
    <property type="match status" value="1"/>
</dbReference>
<dbReference type="EMBL" id="JAECSB010000054">
    <property type="protein sequence ID" value="MBH5144076.1"/>
    <property type="molecule type" value="Genomic_DNA"/>
</dbReference>
<dbReference type="InterPro" id="IPR009061">
    <property type="entry name" value="DNA-bd_dom_put_sf"/>
</dbReference>
<dbReference type="Pfam" id="PF12728">
    <property type="entry name" value="HTH_17"/>
    <property type="match status" value="1"/>
</dbReference>
<dbReference type="AlphaFoldDB" id="A0A8I1D7G8"/>
<dbReference type="GO" id="GO:0003677">
    <property type="term" value="F:DNA binding"/>
    <property type="evidence" value="ECO:0007669"/>
    <property type="project" value="InterPro"/>
</dbReference>
<reference evidence="2 3" key="1">
    <citation type="submission" date="2020-12" db="EMBL/GenBank/DDBJ databases">
        <title>Draft genome sequence of furan degrading bacterial strain FUR100.</title>
        <authorList>
            <person name="Woiski C."/>
        </authorList>
    </citation>
    <scope>NUCLEOTIDE SEQUENCE [LARGE SCALE GENOMIC DNA]</scope>
    <source>
        <strain evidence="2 3">FUR100</strain>
    </source>
</reference>
<evidence type="ECO:0000313" key="3">
    <source>
        <dbReference type="Proteomes" id="UP000627573"/>
    </source>
</evidence>
<protein>
    <submittedName>
        <fullName evidence="2">Helix-turn-helix domain-containing protein</fullName>
    </submittedName>
</protein>
<dbReference type="PROSITE" id="PS50937">
    <property type="entry name" value="HTH_MERR_2"/>
    <property type="match status" value="1"/>
</dbReference>
<gene>
    <name evidence="2" type="ORF">I3517_15785</name>
</gene>